<reference evidence="1 2" key="1">
    <citation type="submission" date="2013-11" db="EMBL/GenBank/DDBJ databases">
        <title>Draft genome sequence and annotation of the entomopathogenic bacterium, Xenorhabdus cabanillasi strain JM26.</title>
        <authorList>
            <person name="Gualtieri M."/>
            <person name="Ogier J.C."/>
            <person name="Pages S."/>
            <person name="Givaudan A."/>
            <person name="Gaudriault S."/>
        </authorList>
    </citation>
    <scope>NUCLEOTIDE SEQUENCE [LARGE SCALE GENOMIC DNA]</scope>
    <source>
        <strain evidence="1 2">JM26</strain>
    </source>
</reference>
<protein>
    <submittedName>
        <fullName evidence="1">Uncharacterized protein</fullName>
    </submittedName>
</protein>
<organism evidence="1 2">
    <name type="scientific">Xenorhabdus cabanillasii JM26</name>
    <dbReference type="NCBI Taxonomy" id="1427517"/>
    <lineage>
        <taxon>Bacteria</taxon>
        <taxon>Pseudomonadati</taxon>
        <taxon>Pseudomonadota</taxon>
        <taxon>Gammaproteobacteria</taxon>
        <taxon>Enterobacterales</taxon>
        <taxon>Morganellaceae</taxon>
        <taxon>Xenorhabdus</taxon>
    </lineage>
</organism>
<evidence type="ECO:0000313" key="2">
    <source>
        <dbReference type="Proteomes" id="UP000019197"/>
    </source>
</evidence>
<name>W1IQU7_9GAMM</name>
<evidence type="ECO:0000313" key="1">
    <source>
        <dbReference type="EMBL" id="CDL79986.1"/>
    </source>
</evidence>
<dbReference type="NCBIfam" id="NF041262">
    <property type="entry name" value="colicin_Z_Cterm"/>
    <property type="match status" value="1"/>
</dbReference>
<dbReference type="Proteomes" id="UP000019197">
    <property type="component" value="Unassembled WGS sequence"/>
</dbReference>
<dbReference type="RefSeq" id="WP_038260602.1">
    <property type="nucleotide sequence ID" value="NZ_CAWLVK010000036.1"/>
</dbReference>
<dbReference type="OrthoDB" id="6445388at2"/>
<sequence>MRTTAWAPPFVWGPWVGLENHVGSYAYTVSFDSISQAPSSFDVEIQYATNSGYRTVSTIGPGSYTISGNDGAGQDRIRFKSHSIGQTIEVTY</sequence>
<dbReference type="EMBL" id="CBXE010000036">
    <property type="protein sequence ID" value="CDL79986.1"/>
    <property type="molecule type" value="Genomic_DNA"/>
</dbReference>
<accession>W1IQU7</accession>
<comment type="caution">
    <text evidence="1">The sequence shown here is derived from an EMBL/GenBank/DDBJ whole genome shotgun (WGS) entry which is preliminary data.</text>
</comment>
<gene>
    <name evidence="1" type="ORF">XCR1_1300032</name>
</gene>
<proteinExistence type="predicted"/>
<dbReference type="AlphaFoldDB" id="W1IQU7"/>